<feature type="domain" description="C2H2-type" evidence="6">
    <location>
        <begin position="525"/>
        <end position="554"/>
    </location>
</feature>
<gene>
    <name evidence="7" type="ORF">FGO68_gene13348</name>
</gene>
<dbReference type="GO" id="GO:0000981">
    <property type="term" value="F:DNA-binding transcription factor activity, RNA polymerase II-specific"/>
    <property type="evidence" value="ECO:0007669"/>
    <property type="project" value="TreeGrafter"/>
</dbReference>
<evidence type="ECO:0000256" key="4">
    <source>
        <dbReference type="ARBA" id="ARBA00022833"/>
    </source>
</evidence>
<keyword evidence="4" id="KW-0862">Zinc</keyword>
<dbReference type="PROSITE" id="PS00028">
    <property type="entry name" value="ZINC_FINGER_C2H2_1"/>
    <property type="match status" value="2"/>
</dbReference>
<feature type="domain" description="C2H2-type" evidence="6">
    <location>
        <begin position="555"/>
        <end position="584"/>
    </location>
</feature>
<proteinExistence type="predicted"/>
<evidence type="ECO:0000256" key="2">
    <source>
        <dbReference type="ARBA" id="ARBA00022737"/>
    </source>
</evidence>
<dbReference type="InterPro" id="IPR013087">
    <property type="entry name" value="Znf_C2H2_type"/>
</dbReference>
<evidence type="ECO:0000313" key="7">
    <source>
        <dbReference type="EMBL" id="TNV83911.1"/>
    </source>
</evidence>
<protein>
    <recommendedName>
        <fullName evidence="6">C2H2-type domain-containing protein</fullName>
    </recommendedName>
</protein>
<keyword evidence="3 5" id="KW-0863">Zinc-finger</keyword>
<evidence type="ECO:0000313" key="8">
    <source>
        <dbReference type="Proteomes" id="UP000785679"/>
    </source>
</evidence>
<dbReference type="OrthoDB" id="654211at2759"/>
<reference evidence="7" key="1">
    <citation type="submission" date="2019-06" db="EMBL/GenBank/DDBJ databases">
        <authorList>
            <person name="Zheng W."/>
        </authorList>
    </citation>
    <scope>NUCLEOTIDE SEQUENCE</scope>
    <source>
        <strain evidence="7">QDHG01</strain>
    </source>
</reference>
<dbReference type="Proteomes" id="UP000785679">
    <property type="component" value="Unassembled WGS sequence"/>
</dbReference>
<dbReference type="GO" id="GO:0008270">
    <property type="term" value="F:zinc ion binding"/>
    <property type="evidence" value="ECO:0007669"/>
    <property type="project" value="UniProtKB-KW"/>
</dbReference>
<dbReference type="SUPFAM" id="SSF57667">
    <property type="entry name" value="beta-beta-alpha zinc fingers"/>
    <property type="match status" value="1"/>
</dbReference>
<comment type="caution">
    <text evidence="7">The sequence shown here is derived from an EMBL/GenBank/DDBJ whole genome shotgun (WGS) entry which is preliminary data.</text>
</comment>
<dbReference type="GO" id="GO:0000785">
    <property type="term" value="C:chromatin"/>
    <property type="evidence" value="ECO:0007669"/>
    <property type="project" value="TreeGrafter"/>
</dbReference>
<dbReference type="PANTHER" id="PTHR14003">
    <property type="entry name" value="TRANSCRIPTIONAL REPRESSOR PROTEIN YY"/>
    <property type="match status" value="1"/>
</dbReference>
<evidence type="ECO:0000256" key="5">
    <source>
        <dbReference type="PROSITE-ProRule" id="PRU00042"/>
    </source>
</evidence>
<organism evidence="7 8">
    <name type="scientific">Halteria grandinella</name>
    <dbReference type="NCBI Taxonomy" id="5974"/>
    <lineage>
        <taxon>Eukaryota</taxon>
        <taxon>Sar</taxon>
        <taxon>Alveolata</taxon>
        <taxon>Ciliophora</taxon>
        <taxon>Intramacronucleata</taxon>
        <taxon>Spirotrichea</taxon>
        <taxon>Stichotrichia</taxon>
        <taxon>Sporadotrichida</taxon>
        <taxon>Halteriidae</taxon>
        <taxon>Halteria</taxon>
    </lineage>
</organism>
<dbReference type="PANTHER" id="PTHR14003:SF19">
    <property type="entry name" value="YY2 TRANSCRIPTION FACTOR"/>
    <property type="match status" value="1"/>
</dbReference>
<dbReference type="GO" id="GO:0000978">
    <property type="term" value="F:RNA polymerase II cis-regulatory region sequence-specific DNA binding"/>
    <property type="evidence" value="ECO:0007669"/>
    <property type="project" value="TreeGrafter"/>
</dbReference>
<dbReference type="PROSITE" id="PS50157">
    <property type="entry name" value="ZINC_FINGER_C2H2_2"/>
    <property type="match status" value="2"/>
</dbReference>
<dbReference type="Gene3D" id="3.30.160.60">
    <property type="entry name" value="Classic Zinc Finger"/>
    <property type="match status" value="2"/>
</dbReference>
<evidence type="ECO:0000256" key="1">
    <source>
        <dbReference type="ARBA" id="ARBA00022723"/>
    </source>
</evidence>
<dbReference type="InterPro" id="IPR036236">
    <property type="entry name" value="Znf_C2H2_sf"/>
</dbReference>
<keyword evidence="8" id="KW-1185">Reference proteome</keyword>
<sequence length="729" mass="81495">MLNHPNSMGRSPNNAYQAQLNSVHNSFNIPCMGTSNYPSARVVDQGAQNQGYFENNNTLTGHQVRTPTHHLSAEYVQVVANNNTGEDSNASRQRSFVPYIKPIQRQNQNQPNVGNIQKSQNGLGIYSLQIGQASDAKLQEQHLNPNTFNATQNYLPQFTEINNHPLVFDQYSNSQNAPSSNINPPNISGGTISSALFEKQSQNQMISSFNQYSLFPASTNHPVQFKIQDQIPQYSNNQALLSSQFYNSCAVLPKAEQQGLINNQNYSNHQSISLFARPLVPQLAQMHQVDVPLQNFQNSYSILNQADSINLNGFALNNYQVPSIQGQVHQKAFAMNPFPSSGQGLKVVDAGTLTSVENNKLIGSTGLYNNFCEQTCNQIFSQSIENNGIIRLPARLQQNRQEEGEIAPRSGQMCVQDVSFSCTQQSDHNLGVANSGHPHLKQKKTQIVSNVCAPSTARGDENPRDTLIERAREFLQIPIGDPLESIPGEAADEEFYDNKTYVPNTRLFSLLKFHKIKTGRPTLGFSCDYPYCGKLFLKWHNLFDHLRIHTGERPFLCPVKGCGIRFNQVANQKKHMDTHKERPQLQCAFCEQKFPRKSILLHYEMIHCPEVVYKGQNHPHVLRILERNAEDANLPPKIPRDIKVLERSIHSKAPGGGPIKITQARQSSIFNARGGLEEAQDDDTENSDFQGDISKLHQTMVSPAQRSDLSGSTYLTSTQLLVSQSGERD</sequence>
<dbReference type="GO" id="GO:0031519">
    <property type="term" value="C:PcG protein complex"/>
    <property type="evidence" value="ECO:0007669"/>
    <property type="project" value="TreeGrafter"/>
</dbReference>
<keyword evidence="1" id="KW-0479">Metal-binding</keyword>
<keyword evidence="2" id="KW-0677">Repeat</keyword>
<evidence type="ECO:0000259" key="6">
    <source>
        <dbReference type="PROSITE" id="PS50157"/>
    </source>
</evidence>
<dbReference type="AlphaFoldDB" id="A0A8J8NY30"/>
<dbReference type="GO" id="GO:0005667">
    <property type="term" value="C:transcription regulator complex"/>
    <property type="evidence" value="ECO:0007669"/>
    <property type="project" value="TreeGrafter"/>
</dbReference>
<accession>A0A8J8NY30</accession>
<dbReference type="EMBL" id="RRYP01003327">
    <property type="protein sequence ID" value="TNV83911.1"/>
    <property type="molecule type" value="Genomic_DNA"/>
</dbReference>
<dbReference type="SMART" id="SM00355">
    <property type="entry name" value="ZnF_C2H2"/>
    <property type="match status" value="3"/>
</dbReference>
<evidence type="ECO:0000256" key="3">
    <source>
        <dbReference type="ARBA" id="ARBA00022771"/>
    </source>
</evidence>
<name>A0A8J8NY30_HALGN</name>